<evidence type="ECO:0000256" key="2">
    <source>
        <dbReference type="SAM" id="Phobius"/>
    </source>
</evidence>
<dbReference type="AlphaFoldDB" id="A0A1E4RLF0"/>
<feature type="signal peptide" evidence="3">
    <location>
        <begin position="1"/>
        <end position="19"/>
    </location>
</feature>
<dbReference type="Proteomes" id="UP000095085">
    <property type="component" value="Unassembled WGS sequence"/>
</dbReference>
<evidence type="ECO:0000256" key="3">
    <source>
        <dbReference type="SAM" id="SignalP"/>
    </source>
</evidence>
<sequence>MVIVDIILAFAFILQLVLANENENENWNTLYDYQLGKIYLHLKDNNLISLNFSITGFDNLDDYTESDIDYNDNQEINPLAKPPINSTLFLANQNLYAFTNKKSSKLDACGDGVLNLLKYNEPNDKWDEFDDELIFDDIEDASFYKYSSYLSSPIVNDTIYIYGGYCDETNKPTNRLLSFNVSLGKFSNITTSTKPQAFFGANNLLAPDPQTQLIIGGETNQGWLNMYQLAVWDFDSGWTSKTIESSDSSKINSRRFALVLPIFNQLEDNKISTFTDYYNVEEVLLLGGQLGNTDSSPLFAKLSLDSNQWSWSSLNETNLDYDEIIGAATIFDTLVIINSTASNSKRDTSYHLSLYNTSNLKLVSSVKENTPSPKKTSSSSKSVKDIQKKAILGTVIPVTSIALAIVAGIFIMKKRKQAKQSEELETIDYQFGNYYDQQSIVYHNDNDTSSTLDVASIDSWVKKRQEFEENRNKIRNSYLASNETLSHDSIKRSFENNQIITDENPFNDLSLNEKLPKEFNENGTPIGEIVNRSVTKLKKSFSFTNTPPGSPIILKKPKSSNKVPLLNDKISEKDEFDYKEKHLPQLPNEDTKSVDISQFNRDDGSIGASIDDTIDAQVLISSKRRSKLRVVNPDIQEQHHQQPSPQPDLDIDIDYSIFNQINLDDDNDNTNIRKRVPSGDKQLDE</sequence>
<keyword evidence="3" id="KW-0732">Signal</keyword>
<dbReference type="RefSeq" id="XP_020077146.1">
    <property type="nucleotide sequence ID" value="XM_020222533.1"/>
</dbReference>
<protein>
    <recommendedName>
        <fullName evidence="6">Galactose oxidase</fullName>
    </recommendedName>
</protein>
<accession>A0A1E4RLF0</accession>
<dbReference type="Gene3D" id="2.120.10.80">
    <property type="entry name" value="Kelch-type beta propeller"/>
    <property type="match status" value="1"/>
</dbReference>
<keyword evidence="2" id="KW-0812">Transmembrane</keyword>
<dbReference type="InterPro" id="IPR011043">
    <property type="entry name" value="Gal_Oxase/kelch_b-propeller"/>
</dbReference>
<keyword evidence="2" id="KW-0472">Membrane</keyword>
<evidence type="ECO:0008006" key="6">
    <source>
        <dbReference type="Google" id="ProtNLM"/>
    </source>
</evidence>
<dbReference type="SUPFAM" id="SSF50965">
    <property type="entry name" value="Galactose oxidase, central domain"/>
    <property type="match status" value="1"/>
</dbReference>
<dbReference type="EMBL" id="KV454540">
    <property type="protein sequence ID" value="ODV68079.1"/>
    <property type="molecule type" value="Genomic_DNA"/>
</dbReference>
<proteinExistence type="predicted"/>
<feature type="transmembrane region" description="Helical" evidence="2">
    <location>
        <begin position="390"/>
        <end position="411"/>
    </location>
</feature>
<dbReference type="STRING" id="984485.A0A1E4RLF0"/>
<gene>
    <name evidence="4" type="ORF">HYPBUDRAFT_161545</name>
</gene>
<evidence type="ECO:0000313" key="5">
    <source>
        <dbReference type="Proteomes" id="UP000095085"/>
    </source>
</evidence>
<reference evidence="5" key="1">
    <citation type="submission" date="2016-05" db="EMBL/GenBank/DDBJ databases">
        <title>Comparative genomics of biotechnologically important yeasts.</title>
        <authorList>
            <consortium name="DOE Joint Genome Institute"/>
            <person name="Riley R."/>
            <person name="Haridas S."/>
            <person name="Wolfe K.H."/>
            <person name="Lopes M.R."/>
            <person name="Hittinger C.T."/>
            <person name="Goker M."/>
            <person name="Salamov A."/>
            <person name="Wisecaver J."/>
            <person name="Long T.M."/>
            <person name="Aerts A.L."/>
            <person name="Barry K."/>
            <person name="Choi C."/>
            <person name="Clum A."/>
            <person name="Coughlan A.Y."/>
            <person name="Deshpande S."/>
            <person name="Douglass A.P."/>
            <person name="Hanson S.J."/>
            <person name="Klenk H.-P."/>
            <person name="Labutti K."/>
            <person name="Lapidus A."/>
            <person name="Lindquist E."/>
            <person name="Lipzen A."/>
            <person name="Meier-Kolthoff J.P."/>
            <person name="Ohm R.A."/>
            <person name="Otillar R.P."/>
            <person name="Pangilinan J."/>
            <person name="Peng Y."/>
            <person name="Rokas A."/>
            <person name="Rosa C.A."/>
            <person name="Scheuner C."/>
            <person name="Sibirny A.A."/>
            <person name="Slot J.C."/>
            <person name="Stielow J.B."/>
            <person name="Sun H."/>
            <person name="Kurtzman C.P."/>
            <person name="Blackwell M."/>
            <person name="Grigoriev I.V."/>
            <person name="Jeffries T.W."/>
        </authorList>
    </citation>
    <scope>NUCLEOTIDE SEQUENCE [LARGE SCALE GENOMIC DNA]</scope>
    <source>
        <strain evidence="5">NRRL Y-1933</strain>
    </source>
</reference>
<dbReference type="GeneID" id="30997082"/>
<evidence type="ECO:0000256" key="1">
    <source>
        <dbReference type="SAM" id="MobiDB-lite"/>
    </source>
</evidence>
<keyword evidence="2" id="KW-1133">Transmembrane helix</keyword>
<evidence type="ECO:0000313" key="4">
    <source>
        <dbReference type="EMBL" id="ODV68079.1"/>
    </source>
</evidence>
<feature type="region of interest" description="Disordered" evidence="1">
    <location>
        <begin position="662"/>
        <end position="685"/>
    </location>
</feature>
<dbReference type="InterPro" id="IPR015915">
    <property type="entry name" value="Kelch-typ_b-propeller"/>
</dbReference>
<organism evidence="4 5">
    <name type="scientific">Hyphopichia burtonii NRRL Y-1933</name>
    <dbReference type="NCBI Taxonomy" id="984485"/>
    <lineage>
        <taxon>Eukaryota</taxon>
        <taxon>Fungi</taxon>
        <taxon>Dikarya</taxon>
        <taxon>Ascomycota</taxon>
        <taxon>Saccharomycotina</taxon>
        <taxon>Pichiomycetes</taxon>
        <taxon>Debaryomycetaceae</taxon>
        <taxon>Hyphopichia</taxon>
    </lineage>
</organism>
<dbReference type="OrthoDB" id="3980762at2759"/>
<keyword evidence="5" id="KW-1185">Reference proteome</keyword>
<name>A0A1E4RLF0_9ASCO</name>
<feature type="chain" id="PRO_5009162386" description="Galactose oxidase" evidence="3">
    <location>
        <begin position="20"/>
        <end position="685"/>
    </location>
</feature>